<reference evidence="1" key="1">
    <citation type="submission" date="2021-02" db="EMBL/GenBank/DDBJ databases">
        <authorList>
            <person name="Nowell W R."/>
        </authorList>
    </citation>
    <scope>NUCLEOTIDE SEQUENCE</scope>
</reference>
<gene>
    <name evidence="1" type="ORF">JBS370_LOCUS43224</name>
</gene>
<evidence type="ECO:0000313" key="1">
    <source>
        <dbReference type="EMBL" id="CAF4393554.1"/>
    </source>
</evidence>
<organism evidence="1 2">
    <name type="scientific">Rotaria sordida</name>
    <dbReference type="NCBI Taxonomy" id="392033"/>
    <lineage>
        <taxon>Eukaryota</taxon>
        <taxon>Metazoa</taxon>
        <taxon>Spiralia</taxon>
        <taxon>Gnathifera</taxon>
        <taxon>Rotifera</taxon>
        <taxon>Eurotatoria</taxon>
        <taxon>Bdelloidea</taxon>
        <taxon>Philodinida</taxon>
        <taxon>Philodinidae</taxon>
        <taxon>Rotaria</taxon>
    </lineage>
</organism>
<evidence type="ECO:0000313" key="2">
    <source>
        <dbReference type="Proteomes" id="UP000663836"/>
    </source>
</evidence>
<dbReference type="Proteomes" id="UP000663836">
    <property type="component" value="Unassembled WGS sequence"/>
</dbReference>
<dbReference type="EMBL" id="CAJOBD010064576">
    <property type="protein sequence ID" value="CAF4393554.1"/>
    <property type="molecule type" value="Genomic_DNA"/>
</dbReference>
<name>A0A820NSI1_9BILA</name>
<comment type="caution">
    <text evidence="1">The sequence shown here is derived from an EMBL/GenBank/DDBJ whole genome shotgun (WGS) entry which is preliminary data.</text>
</comment>
<feature type="non-terminal residue" evidence="1">
    <location>
        <position position="1"/>
    </location>
</feature>
<proteinExistence type="predicted"/>
<dbReference type="AlphaFoldDB" id="A0A820NSI1"/>
<accession>A0A820NSI1</accession>
<protein>
    <submittedName>
        <fullName evidence="1">Uncharacterized protein</fullName>
    </submittedName>
</protein>
<sequence>MDNNNQYLIYTGRVNQFSSSFWIQRKWIFHVKQCYDYIEDDNIKYSTAPSLMLAIDLNGLYLEMLFERIKRVLTITQIYHLEII</sequence>